<dbReference type="AlphaFoldDB" id="A0A6L6UF09"/>
<reference evidence="1 2" key="1">
    <citation type="submission" date="2019-12" db="EMBL/GenBank/DDBJ databases">
        <authorList>
            <person name="Li J."/>
        </authorList>
    </citation>
    <scope>NUCLEOTIDE SEQUENCE [LARGE SCALE GENOMIC DNA]</scope>
    <source>
        <strain evidence="1 2">HL2-2</strain>
    </source>
</reference>
<organism evidence="1 2">
    <name type="scientific">Winogradskyella endarachnes</name>
    <dbReference type="NCBI Taxonomy" id="2681965"/>
    <lineage>
        <taxon>Bacteria</taxon>
        <taxon>Pseudomonadati</taxon>
        <taxon>Bacteroidota</taxon>
        <taxon>Flavobacteriia</taxon>
        <taxon>Flavobacteriales</taxon>
        <taxon>Flavobacteriaceae</taxon>
        <taxon>Winogradskyella</taxon>
    </lineage>
</organism>
<protein>
    <submittedName>
        <fullName evidence="1">Uncharacterized protein</fullName>
    </submittedName>
</protein>
<evidence type="ECO:0000313" key="1">
    <source>
        <dbReference type="EMBL" id="MUU79414.1"/>
    </source>
</evidence>
<proteinExistence type="predicted"/>
<dbReference type="InterPro" id="IPR046508">
    <property type="entry name" value="DUF6686"/>
</dbReference>
<dbReference type="Proteomes" id="UP000478208">
    <property type="component" value="Unassembled WGS sequence"/>
</dbReference>
<accession>A0A6L6UF09</accession>
<dbReference type="EMBL" id="WOWS01000005">
    <property type="protein sequence ID" value="MUU79414.1"/>
    <property type="molecule type" value="Genomic_DNA"/>
</dbReference>
<keyword evidence="2" id="KW-1185">Reference proteome</keyword>
<dbReference type="Pfam" id="PF20391">
    <property type="entry name" value="DUF6686"/>
    <property type="match status" value="1"/>
</dbReference>
<gene>
    <name evidence="1" type="ORF">GN138_13240</name>
</gene>
<dbReference type="RefSeq" id="WP_157364485.1">
    <property type="nucleotide sequence ID" value="NZ_WOWS01000005.1"/>
</dbReference>
<comment type="caution">
    <text evidence="1">The sequence shown here is derived from an EMBL/GenBank/DDBJ whole genome shotgun (WGS) entry which is preliminary data.</text>
</comment>
<sequence>MCNSIKTISKVSNGELSICKNCNVYHLEYNNIYFEFTVKQYEQFKNYLLNIEPDYWEDRYADADLKRKIPIPSLQSNLVLMFNRQEISELKYLFCNSYSVFETYLKVEDIDAMVILN</sequence>
<name>A0A6L6UF09_9FLAO</name>
<evidence type="ECO:0000313" key="2">
    <source>
        <dbReference type="Proteomes" id="UP000478208"/>
    </source>
</evidence>